<keyword evidence="3" id="KW-1185">Reference proteome</keyword>
<evidence type="ECO:0000256" key="1">
    <source>
        <dbReference type="SAM" id="MobiDB-lite"/>
    </source>
</evidence>
<evidence type="ECO:0000313" key="3">
    <source>
        <dbReference type="Proteomes" id="UP000682416"/>
    </source>
</evidence>
<organism evidence="2 3">
    <name type="scientific">Nocardiopsis eucommiae</name>
    <dbReference type="NCBI Taxonomy" id="2831970"/>
    <lineage>
        <taxon>Bacteria</taxon>
        <taxon>Bacillati</taxon>
        <taxon>Actinomycetota</taxon>
        <taxon>Actinomycetes</taxon>
        <taxon>Streptosporangiales</taxon>
        <taxon>Nocardiopsidaceae</taxon>
        <taxon>Nocardiopsis</taxon>
    </lineage>
</organism>
<evidence type="ECO:0000313" key="2">
    <source>
        <dbReference type="EMBL" id="QVJ03072.1"/>
    </source>
</evidence>
<feature type="region of interest" description="Disordered" evidence="1">
    <location>
        <begin position="64"/>
        <end position="91"/>
    </location>
</feature>
<dbReference type="EMBL" id="CP074402">
    <property type="protein sequence ID" value="QVJ03072.1"/>
    <property type="molecule type" value="Genomic_DNA"/>
</dbReference>
<accession>A0A975LD40</accession>
<name>A0A975LD40_9ACTN</name>
<sequence>MDAETRRVIAGFQKEILRLNRKVDTLERGARTPQLSHSSIESGSLDVIDPETEEVRLRIGHLPDGTVGMITEGGDPPPRPSAPRSPAAPQA</sequence>
<protein>
    <submittedName>
        <fullName evidence="2">Uncharacterized protein</fullName>
    </submittedName>
</protein>
<dbReference type="Proteomes" id="UP000682416">
    <property type="component" value="Chromosome"/>
</dbReference>
<reference evidence="2" key="1">
    <citation type="submission" date="2021-05" db="EMBL/GenBank/DDBJ databases">
        <authorList>
            <person name="Kaiqin L."/>
            <person name="Jian G."/>
        </authorList>
    </citation>
    <scope>NUCLEOTIDE SEQUENCE</scope>
    <source>
        <strain evidence="2">HDS5</strain>
    </source>
</reference>
<dbReference type="KEGG" id="nec:KGD82_13640"/>
<proteinExistence type="predicted"/>
<gene>
    <name evidence="2" type="ORF">KGD82_13640</name>
</gene>
<dbReference type="AlphaFoldDB" id="A0A975LD40"/>